<evidence type="ECO:0000313" key="4">
    <source>
        <dbReference type="Proteomes" id="UP000596202"/>
    </source>
</evidence>
<dbReference type="RefSeq" id="WP_002989080.1">
    <property type="nucleotide sequence ID" value="NZ_CP068108.1"/>
</dbReference>
<organism evidence="3 4">
    <name type="scientific">Myroides odoratus</name>
    <name type="common">Flavobacterium odoratum</name>
    <dbReference type="NCBI Taxonomy" id="256"/>
    <lineage>
        <taxon>Bacteria</taxon>
        <taxon>Pseudomonadati</taxon>
        <taxon>Bacteroidota</taxon>
        <taxon>Flavobacteriia</taxon>
        <taxon>Flavobacteriales</taxon>
        <taxon>Flavobacteriaceae</taxon>
        <taxon>Myroides</taxon>
    </lineage>
</organism>
<gene>
    <name evidence="3" type="ORF">I6I88_18515</name>
</gene>
<dbReference type="OrthoDB" id="1247310at2"/>
<dbReference type="AlphaFoldDB" id="A0A9Q6ZCH6"/>
<feature type="coiled-coil region" evidence="1">
    <location>
        <begin position="95"/>
        <end position="122"/>
    </location>
</feature>
<dbReference type="EMBL" id="CP068108">
    <property type="protein sequence ID" value="QQU00126.1"/>
    <property type="molecule type" value="Genomic_DNA"/>
</dbReference>
<keyword evidence="2" id="KW-0732">Signal</keyword>
<evidence type="ECO:0000256" key="2">
    <source>
        <dbReference type="SAM" id="SignalP"/>
    </source>
</evidence>
<sequence>MKKITLLAAVLGASYFANAQVGIGIPTPVSSTQLDVTANDKGILIPRVPLTAINEFKPIVGTQTESLLVYNSNGADIPTGFYYWVDSKWNRIVGKAELDQVIENLGDNITNLEADVKNIQTVINYILPSNPSNDATTPETHTTVVYKDGKFYTVTYDATTQTYTTQEINFEDMVNGFETKTFMKEVLNAEGKVIGMIYFSEQTIIDWLAADPANTIANIPNNAPGAMPIKVKDIVVNNIQEILESPTNITITTVEGDRTFTTVEEYLQYITQFSNGNVIYTEIADPANAGQTIWVFQYWDEATNTYKTIDIQGLVEAAETNTTIVTYNNKQYYLSEAYIKAGGETNPANWTAVPAGAIHVDVVGGVINNIQEILESPTNITITTTEGDKTFTTVEEYLQYISQYSDGNVVYREIDDPANAGQKIWVFQYWDEATNTYKTIDIQGLVEAAETNTTIVVYNNKQYYLSEAYIKAGGETDPANWTAVPAGAIHVDVVGGVINNIQEILESPTNITITTTEGDKTFTTVEEYLQYISQYSDGNVVYREIDDPANAGQKIWVFQYWDEATNTYKTIDIQGLVEAAETNTTIVTYNNKQYYLSEAYIKAGGETDPANWTAVPAGAIHVDVVGGVINNIQEILESPTNITITTTEGDKTFTTVEEYLQYISQYSDGNVVYREIDDPANAGQKIWVFQYWDEASESYKTIDIKDLVAQTETKTQIKRAEVSVDGTLPAFGEVRTAPIAGDVKKGEIFYEYNAEGDQKDYINMTEDILNSINNNEEIKNAITNVLNQGGNVYFGDHDNDDNTPAVFYQVITKLDGTKENKEIELPASFLVNLINKYKDIVKQALGDTIINEGDTVFTGNVYNGYKVYLGKGATTIQVYSAVATPVSFASLAGDKQIRQVLGIKLLNATGHIVTESTTDVIVETGTTVKFNIGVGNQYMMLPAGAYEVVVEYASNEQVQP</sequence>
<evidence type="ECO:0000313" key="3">
    <source>
        <dbReference type="EMBL" id="QQU00126.1"/>
    </source>
</evidence>
<keyword evidence="1" id="KW-0175">Coiled coil</keyword>
<feature type="signal peptide" evidence="2">
    <location>
        <begin position="1"/>
        <end position="19"/>
    </location>
</feature>
<accession>A0A9Q6ZCH6</accession>
<name>A0A9Q6ZCH6_MYROD</name>
<proteinExistence type="predicted"/>
<reference evidence="3 4" key="1">
    <citation type="submission" date="2021-01" db="EMBL/GenBank/DDBJ databases">
        <title>FDA dAtabase for Regulatory Grade micrObial Sequences (FDA-ARGOS): Supporting development and validation of Infectious Disease Dx tests.</title>
        <authorList>
            <person name="Sproer C."/>
            <person name="Gronow S."/>
            <person name="Severitt S."/>
            <person name="Schroder I."/>
            <person name="Tallon L."/>
            <person name="Sadzewicz L."/>
            <person name="Zhao X."/>
            <person name="Boylan J."/>
            <person name="Ott S."/>
            <person name="Bowen H."/>
            <person name="Vavikolanu K."/>
            <person name="Mehta A."/>
            <person name="Aluvathingal J."/>
            <person name="Nadendla S."/>
            <person name="Lowell S."/>
            <person name="Myers T."/>
            <person name="Yan Y."/>
            <person name="Sichtig H."/>
        </authorList>
    </citation>
    <scope>NUCLEOTIDE SEQUENCE [LARGE SCALE GENOMIC DNA]</scope>
    <source>
        <strain evidence="3 4">FDAARGOS_1131</strain>
    </source>
</reference>
<dbReference type="GeneID" id="93529685"/>
<dbReference type="Proteomes" id="UP000596202">
    <property type="component" value="Chromosome"/>
</dbReference>
<feature type="chain" id="PRO_5040215627" evidence="2">
    <location>
        <begin position="20"/>
        <end position="960"/>
    </location>
</feature>
<evidence type="ECO:0000256" key="1">
    <source>
        <dbReference type="SAM" id="Coils"/>
    </source>
</evidence>
<protein>
    <submittedName>
        <fullName evidence="3">Uncharacterized protein</fullName>
    </submittedName>
</protein>